<comment type="caution">
    <text evidence="1">The sequence shown here is derived from an EMBL/GenBank/DDBJ whole genome shotgun (WGS) entry which is preliminary data.</text>
</comment>
<reference evidence="1 2" key="1">
    <citation type="submission" date="2024-06" db="EMBL/GenBank/DDBJ databases">
        <title>Brevundimonas sp. C11.</title>
        <authorList>
            <person name="Maltman C."/>
        </authorList>
    </citation>
    <scope>NUCLEOTIDE SEQUENCE [LARGE SCALE GENOMIC DNA]</scope>
    <source>
        <strain evidence="1 2">C11</strain>
    </source>
</reference>
<evidence type="ECO:0000313" key="2">
    <source>
        <dbReference type="Proteomes" id="UP001445732"/>
    </source>
</evidence>
<accession>A0ABV1NMF0</accession>
<sequence length="270" mass="30093">MTPAPQTAGSDVDWSTAKGCADEPTIRRFIESVGGVLVDKVHPNPDFENADFLFEEAQIVIELKILESEFGEHPNFEKKVVSLGAKTALQFGLGPFLRSEGKAGAFYQRGLLELFRAPLARITKKASSQIKVTRARLGMPEAKGVLWCVNDNFREVRPTTVVGLLSRILGGSGSGIDAFVYLTNHYVEFPDDPYVRIVWAPVYRDSEDESLRRFVNWLGRAWFDFCEAEEEPADSRIEGDDLTLDGGVVVKSKRRTYYLDPSSPGAVRRS</sequence>
<keyword evidence="2" id="KW-1185">Reference proteome</keyword>
<protein>
    <recommendedName>
        <fullName evidence="3">Restriction endonuclease</fullName>
    </recommendedName>
</protein>
<dbReference type="RefSeq" id="WP_349683263.1">
    <property type="nucleotide sequence ID" value="NZ_JBEGDD010000002.1"/>
</dbReference>
<evidence type="ECO:0008006" key="3">
    <source>
        <dbReference type="Google" id="ProtNLM"/>
    </source>
</evidence>
<proteinExistence type="predicted"/>
<dbReference type="Proteomes" id="UP001445732">
    <property type="component" value="Unassembled WGS sequence"/>
</dbReference>
<dbReference type="EMBL" id="JBEGDD010000002">
    <property type="protein sequence ID" value="MEQ7154083.1"/>
    <property type="molecule type" value="Genomic_DNA"/>
</dbReference>
<evidence type="ECO:0000313" key="1">
    <source>
        <dbReference type="EMBL" id="MEQ7154083.1"/>
    </source>
</evidence>
<gene>
    <name evidence="1" type="ORF">ABN401_02520</name>
</gene>
<name>A0ABV1NMF0_9CAUL</name>
<organism evidence="1 2">
    <name type="scientific">Brevundimonas aurifodinae</name>
    <dbReference type="NCBI Taxonomy" id="1508312"/>
    <lineage>
        <taxon>Bacteria</taxon>
        <taxon>Pseudomonadati</taxon>
        <taxon>Pseudomonadota</taxon>
        <taxon>Alphaproteobacteria</taxon>
        <taxon>Caulobacterales</taxon>
        <taxon>Caulobacteraceae</taxon>
        <taxon>Brevundimonas</taxon>
    </lineage>
</organism>